<gene>
    <name evidence="3" type="ORF">JKP34_12295</name>
</gene>
<evidence type="ECO:0000259" key="2">
    <source>
        <dbReference type="Pfam" id="PF00582"/>
    </source>
</evidence>
<dbReference type="EMBL" id="JAERQG010000003">
    <property type="protein sequence ID" value="MBL0766037.1"/>
    <property type="molecule type" value="Genomic_DNA"/>
</dbReference>
<keyword evidence="4" id="KW-1185">Reference proteome</keyword>
<comment type="similarity">
    <text evidence="1">Belongs to the universal stress protein A family.</text>
</comment>
<feature type="domain" description="UspA" evidence="2">
    <location>
        <begin position="208"/>
        <end position="270"/>
    </location>
</feature>
<name>A0A937DFA7_9BACT</name>
<accession>A0A937DFA7</accession>
<dbReference type="Pfam" id="PF00582">
    <property type="entry name" value="Usp"/>
    <property type="match status" value="2"/>
</dbReference>
<dbReference type="PANTHER" id="PTHR46268">
    <property type="entry name" value="STRESS RESPONSE PROTEIN NHAX"/>
    <property type="match status" value="1"/>
</dbReference>
<evidence type="ECO:0000313" key="4">
    <source>
        <dbReference type="Proteomes" id="UP000642920"/>
    </source>
</evidence>
<dbReference type="InterPro" id="IPR006015">
    <property type="entry name" value="Universal_stress_UspA"/>
</dbReference>
<dbReference type="CDD" id="cd00293">
    <property type="entry name" value="USP-like"/>
    <property type="match status" value="2"/>
</dbReference>
<proteinExistence type="inferred from homology"/>
<dbReference type="InterPro" id="IPR014729">
    <property type="entry name" value="Rossmann-like_a/b/a_fold"/>
</dbReference>
<comment type="caution">
    <text evidence="3">The sequence shown here is derived from an EMBL/GenBank/DDBJ whole genome shotgun (WGS) entry which is preliminary data.</text>
</comment>
<dbReference type="RefSeq" id="WP_201921803.1">
    <property type="nucleotide sequence ID" value="NZ_JAERQG010000003.1"/>
</dbReference>
<dbReference type="Proteomes" id="UP000642920">
    <property type="component" value="Unassembled WGS sequence"/>
</dbReference>
<evidence type="ECO:0000313" key="3">
    <source>
        <dbReference type="EMBL" id="MBL0766037.1"/>
    </source>
</evidence>
<dbReference type="PANTHER" id="PTHR46268:SF6">
    <property type="entry name" value="UNIVERSAL STRESS PROTEIN UP12"/>
    <property type="match status" value="1"/>
</dbReference>
<reference evidence="3" key="1">
    <citation type="submission" date="2021-01" db="EMBL/GenBank/DDBJ databases">
        <title>Marivirga sp. nov., isolated from intertidal surface sediments.</title>
        <authorList>
            <person name="Zhang M."/>
        </authorList>
    </citation>
    <scope>NUCLEOTIDE SEQUENCE</scope>
    <source>
        <strain evidence="3">SM1354</strain>
    </source>
</reference>
<dbReference type="SUPFAM" id="SSF52402">
    <property type="entry name" value="Adenine nucleotide alpha hydrolases-like"/>
    <property type="match status" value="2"/>
</dbReference>
<dbReference type="PRINTS" id="PR01438">
    <property type="entry name" value="UNVRSLSTRESS"/>
</dbReference>
<evidence type="ECO:0000256" key="1">
    <source>
        <dbReference type="ARBA" id="ARBA00008791"/>
    </source>
</evidence>
<dbReference type="InterPro" id="IPR006016">
    <property type="entry name" value="UspA"/>
</dbReference>
<sequence length="302" mass="33981">MKKILVPTDFSKLSEYALELAIELAQKFDAKITLVTSLHYDFNIEIREAALVTSTLLKKVEESVSHSMQQLVNKYSDSGVLINHYISDKSLVAQLNNKIHDENYDLVVMGTKGSSGIDEFFIGSNTEKVVRKASCPVISVSGKTTLAEIKKLMIPVDLEDIRESFLLKIAELQKTFDLMLDFVWVKTPHNIQNEVEISKEISLTLKDKGITNFSFHIVRAVIPAEGILTYVNEAKIDMIAMATHARKGLAHWLTGSVTEDTVNHAKIPVWSFKLDSKEKSINLESAKNLYERSFYSAIEMPI</sequence>
<organism evidence="3 4">
    <name type="scientific">Marivirga atlantica</name>
    <dbReference type="NCBI Taxonomy" id="1548457"/>
    <lineage>
        <taxon>Bacteria</taxon>
        <taxon>Pseudomonadati</taxon>
        <taxon>Bacteroidota</taxon>
        <taxon>Cytophagia</taxon>
        <taxon>Cytophagales</taxon>
        <taxon>Marivirgaceae</taxon>
        <taxon>Marivirga</taxon>
    </lineage>
</organism>
<dbReference type="AlphaFoldDB" id="A0A937DFA7"/>
<protein>
    <submittedName>
        <fullName evidence="3">Universal stress protein</fullName>
    </submittedName>
</protein>
<feature type="domain" description="UspA" evidence="2">
    <location>
        <begin position="1"/>
        <end position="140"/>
    </location>
</feature>
<dbReference type="Gene3D" id="3.40.50.620">
    <property type="entry name" value="HUPs"/>
    <property type="match status" value="2"/>
</dbReference>